<keyword evidence="2" id="KW-1185">Reference proteome</keyword>
<sequence>MSSEDPRWRLLDLASPKLLAHFADRGVERIEYVGTFPEFDHFAVWLCTRTDAQRAALGTPDPAIDEVRQVLRQTGFTPAQLAGLGTTAQSQETVDRDHEGSWFYAMR</sequence>
<gene>
    <name evidence="1" type="ORF">Pma05_16030</name>
</gene>
<name>A0ABQ4EK96_9ACTN</name>
<accession>A0ABQ4EK96</accession>
<dbReference type="Proteomes" id="UP000621500">
    <property type="component" value="Unassembled WGS sequence"/>
</dbReference>
<reference evidence="1 2" key="1">
    <citation type="submission" date="2021-01" db="EMBL/GenBank/DDBJ databases">
        <title>Whole genome shotgun sequence of Plantactinospora mayteni NBRC 109088.</title>
        <authorList>
            <person name="Komaki H."/>
            <person name="Tamura T."/>
        </authorList>
    </citation>
    <scope>NUCLEOTIDE SEQUENCE [LARGE SCALE GENOMIC DNA]</scope>
    <source>
        <strain evidence="1 2">NBRC 109088</strain>
    </source>
</reference>
<evidence type="ECO:0000313" key="1">
    <source>
        <dbReference type="EMBL" id="GIG95030.1"/>
    </source>
</evidence>
<protein>
    <submittedName>
        <fullName evidence="1">Uncharacterized protein</fullName>
    </submittedName>
</protein>
<proteinExistence type="predicted"/>
<dbReference type="RefSeq" id="WP_203856647.1">
    <property type="nucleotide sequence ID" value="NZ_BAAAZQ010000016.1"/>
</dbReference>
<dbReference type="EMBL" id="BONX01000008">
    <property type="protein sequence ID" value="GIG95030.1"/>
    <property type="molecule type" value="Genomic_DNA"/>
</dbReference>
<evidence type="ECO:0000313" key="2">
    <source>
        <dbReference type="Proteomes" id="UP000621500"/>
    </source>
</evidence>
<comment type="caution">
    <text evidence="1">The sequence shown here is derived from an EMBL/GenBank/DDBJ whole genome shotgun (WGS) entry which is preliminary data.</text>
</comment>
<organism evidence="1 2">
    <name type="scientific">Plantactinospora mayteni</name>
    <dbReference type="NCBI Taxonomy" id="566021"/>
    <lineage>
        <taxon>Bacteria</taxon>
        <taxon>Bacillati</taxon>
        <taxon>Actinomycetota</taxon>
        <taxon>Actinomycetes</taxon>
        <taxon>Micromonosporales</taxon>
        <taxon>Micromonosporaceae</taxon>
        <taxon>Plantactinospora</taxon>
    </lineage>
</organism>